<evidence type="ECO:0000313" key="3">
    <source>
        <dbReference type="Proteomes" id="UP000199622"/>
    </source>
</evidence>
<reference evidence="3" key="1">
    <citation type="submission" date="2016-10" db="EMBL/GenBank/DDBJ databases">
        <authorList>
            <person name="Varghese N."/>
            <person name="Submissions S."/>
        </authorList>
    </citation>
    <scope>NUCLEOTIDE SEQUENCE [LARGE SCALE GENOMIC DNA]</scope>
    <source>
        <strain evidence="3">DSM 44544</strain>
    </source>
</reference>
<dbReference type="Proteomes" id="UP000199622">
    <property type="component" value="Unassembled WGS sequence"/>
</dbReference>
<keyword evidence="1" id="KW-1133">Transmembrane helix</keyword>
<dbReference type="STRING" id="208445.SAMN04489727_7671"/>
<gene>
    <name evidence="2" type="ORF">SAMN04489727_7671</name>
</gene>
<accession>A0A1H5AAI0</accession>
<sequence>MNELPSTKVATAALVLGVLGWIAFLGAYGRPGLDGDVGEALYYQTFSVLAPVILPLLSISFGHLGLRRAHAGARCRGRSTTALVLGYLLLIIEVARFVAMTEH</sequence>
<dbReference type="OrthoDB" id="4794509at2"/>
<protein>
    <submittedName>
        <fullName evidence="2">Uncharacterized protein</fullName>
    </submittedName>
</protein>
<organism evidence="2 3">
    <name type="scientific">Amycolatopsis tolypomycina</name>
    <dbReference type="NCBI Taxonomy" id="208445"/>
    <lineage>
        <taxon>Bacteria</taxon>
        <taxon>Bacillati</taxon>
        <taxon>Actinomycetota</taxon>
        <taxon>Actinomycetes</taxon>
        <taxon>Pseudonocardiales</taxon>
        <taxon>Pseudonocardiaceae</taxon>
        <taxon>Amycolatopsis</taxon>
    </lineage>
</organism>
<evidence type="ECO:0000313" key="2">
    <source>
        <dbReference type="EMBL" id="SED38938.1"/>
    </source>
</evidence>
<name>A0A1H5AAI0_9PSEU</name>
<keyword evidence="3" id="KW-1185">Reference proteome</keyword>
<evidence type="ECO:0000256" key="1">
    <source>
        <dbReference type="SAM" id="Phobius"/>
    </source>
</evidence>
<feature type="transmembrane region" description="Helical" evidence="1">
    <location>
        <begin position="41"/>
        <end position="61"/>
    </location>
</feature>
<proteinExistence type="predicted"/>
<feature type="transmembrane region" description="Helical" evidence="1">
    <location>
        <begin position="82"/>
        <end position="99"/>
    </location>
</feature>
<feature type="transmembrane region" description="Helical" evidence="1">
    <location>
        <begin position="9"/>
        <end position="29"/>
    </location>
</feature>
<dbReference type="AlphaFoldDB" id="A0A1H5AAI0"/>
<keyword evidence="1" id="KW-0812">Transmembrane</keyword>
<keyword evidence="1" id="KW-0472">Membrane</keyword>
<dbReference type="EMBL" id="FNSO01000004">
    <property type="protein sequence ID" value="SED38938.1"/>
    <property type="molecule type" value="Genomic_DNA"/>
</dbReference>
<dbReference type="RefSeq" id="WP_091316672.1">
    <property type="nucleotide sequence ID" value="NZ_FNSO01000004.1"/>
</dbReference>